<proteinExistence type="predicted"/>
<comment type="caution">
    <text evidence="2">The sequence shown here is derived from an EMBL/GenBank/DDBJ whole genome shotgun (WGS) entry which is preliminary data.</text>
</comment>
<evidence type="ECO:0000313" key="3">
    <source>
        <dbReference type="Proteomes" id="UP000604046"/>
    </source>
</evidence>
<reference evidence="2" key="1">
    <citation type="submission" date="2021-02" db="EMBL/GenBank/DDBJ databases">
        <authorList>
            <person name="Dougan E. K."/>
            <person name="Rhodes N."/>
            <person name="Thang M."/>
            <person name="Chan C."/>
        </authorList>
    </citation>
    <scope>NUCLEOTIDE SEQUENCE</scope>
</reference>
<dbReference type="EMBL" id="CAJNDS010002392">
    <property type="protein sequence ID" value="CAE7458714.1"/>
    <property type="molecule type" value="Genomic_DNA"/>
</dbReference>
<feature type="transmembrane region" description="Helical" evidence="1">
    <location>
        <begin position="21"/>
        <end position="44"/>
    </location>
</feature>
<organism evidence="2 3">
    <name type="scientific">Symbiodinium natans</name>
    <dbReference type="NCBI Taxonomy" id="878477"/>
    <lineage>
        <taxon>Eukaryota</taxon>
        <taxon>Sar</taxon>
        <taxon>Alveolata</taxon>
        <taxon>Dinophyceae</taxon>
        <taxon>Suessiales</taxon>
        <taxon>Symbiodiniaceae</taxon>
        <taxon>Symbiodinium</taxon>
    </lineage>
</organism>
<keyword evidence="1" id="KW-1133">Transmembrane helix</keyword>
<evidence type="ECO:0000256" key="1">
    <source>
        <dbReference type="SAM" id="Phobius"/>
    </source>
</evidence>
<feature type="transmembrane region" description="Helical" evidence="1">
    <location>
        <begin position="50"/>
        <end position="67"/>
    </location>
</feature>
<sequence>MLLPVWTIFFRKRRPEVNQNKVCAGALSVGLAAPLLLWSLRGWLPTPWDFMVYFVFVAGSFTGQTYWRSMALCWIVDEDCHAKEGRRREAVFVGCVSLASSVGRAAAAGVLLNALSASGLEVSNCAELCRDSNEQGLCRNWAAGVCT</sequence>
<evidence type="ECO:0000313" key="2">
    <source>
        <dbReference type="EMBL" id="CAE7458714.1"/>
    </source>
</evidence>
<keyword evidence="1" id="KW-0472">Membrane</keyword>
<dbReference type="Pfam" id="PF13347">
    <property type="entry name" value="MFS_2"/>
    <property type="match status" value="1"/>
</dbReference>
<name>A0A812S2I8_9DINO</name>
<keyword evidence="1" id="KW-0812">Transmembrane</keyword>
<gene>
    <name evidence="2" type="ORF">SNAT2548_LOCUS25418</name>
</gene>
<keyword evidence="3" id="KW-1185">Reference proteome</keyword>
<accession>A0A812S2I8</accession>
<dbReference type="Proteomes" id="UP000604046">
    <property type="component" value="Unassembled WGS sequence"/>
</dbReference>
<dbReference type="AlphaFoldDB" id="A0A812S2I8"/>
<protein>
    <submittedName>
        <fullName evidence="2">Uncharacterized protein</fullName>
    </submittedName>
</protein>